<evidence type="ECO:0000259" key="7">
    <source>
        <dbReference type="Pfam" id="PF02776"/>
    </source>
</evidence>
<accession>A0A8J8B0X4</accession>
<dbReference type="GO" id="GO:0030976">
    <property type="term" value="F:thiamine pyrophosphate binding"/>
    <property type="evidence" value="ECO:0007669"/>
    <property type="project" value="InterPro"/>
</dbReference>
<dbReference type="Proteomes" id="UP000675664">
    <property type="component" value="Unassembled WGS sequence"/>
</dbReference>
<dbReference type="Pfam" id="PF00205">
    <property type="entry name" value="TPP_enzyme_M"/>
    <property type="match status" value="1"/>
</dbReference>
<dbReference type="EMBL" id="JAGSND010000005">
    <property type="protein sequence ID" value="MBR0598088.1"/>
    <property type="molecule type" value="Genomic_DNA"/>
</dbReference>
<dbReference type="Gene3D" id="3.40.50.970">
    <property type="match status" value="2"/>
</dbReference>
<dbReference type="CDD" id="cd07035">
    <property type="entry name" value="TPP_PYR_POX_like"/>
    <property type="match status" value="1"/>
</dbReference>
<keyword evidence="9" id="KW-1185">Reference proteome</keyword>
<comment type="caution">
    <text evidence="8">The sequence shown here is derived from an EMBL/GenBank/DDBJ whole genome shotgun (WGS) entry which is preliminary data.</text>
</comment>
<comment type="similarity">
    <text evidence="2 4">Belongs to the TPP enzyme family.</text>
</comment>
<evidence type="ECO:0000313" key="8">
    <source>
        <dbReference type="EMBL" id="MBR0598088.1"/>
    </source>
</evidence>
<feature type="domain" description="Thiamine pyrophosphate enzyme N-terminal TPP-binding" evidence="7">
    <location>
        <begin position="5"/>
        <end position="118"/>
    </location>
</feature>
<dbReference type="GO" id="GO:0003984">
    <property type="term" value="F:acetolactate synthase activity"/>
    <property type="evidence" value="ECO:0007669"/>
    <property type="project" value="TreeGrafter"/>
</dbReference>
<dbReference type="GO" id="GO:0009097">
    <property type="term" value="P:isoleucine biosynthetic process"/>
    <property type="evidence" value="ECO:0007669"/>
    <property type="project" value="TreeGrafter"/>
</dbReference>
<protein>
    <submittedName>
        <fullName evidence="8">Thiamine pyrophosphate-binding protein</fullName>
    </submittedName>
</protein>
<evidence type="ECO:0000256" key="4">
    <source>
        <dbReference type="RuleBase" id="RU362132"/>
    </source>
</evidence>
<dbReference type="AlphaFoldDB" id="A0A8J8B0X4"/>
<dbReference type="GO" id="GO:0000287">
    <property type="term" value="F:magnesium ion binding"/>
    <property type="evidence" value="ECO:0007669"/>
    <property type="project" value="InterPro"/>
</dbReference>
<dbReference type="Gene3D" id="3.40.50.1220">
    <property type="entry name" value="TPP-binding domain"/>
    <property type="match status" value="1"/>
</dbReference>
<dbReference type="SUPFAM" id="SSF52518">
    <property type="entry name" value="Thiamin diphosphate-binding fold (THDP-binding)"/>
    <property type="match status" value="2"/>
</dbReference>
<reference evidence="8" key="2">
    <citation type="submission" date="2021-04" db="EMBL/GenBank/DDBJ databases">
        <authorList>
            <person name="Liu J."/>
        </authorList>
    </citation>
    <scope>NUCLEOTIDE SEQUENCE</scope>
    <source>
        <strain evidence="8">BAD-6</strain>
    </source>
</reference>
<proteinExistence type="inferred from homology"/>
<name>A0A8J8B0X4_9FIRM</name>
<dbReference type="GO" id="GO:0050660">
    <property type="term" value="F:flavin adenine dinucleotide binding"/>
    <property type="evidence" value="ECO:0007669"/>
    <property type="project" value="TreeGrafter"/>
</dbReference>
<dbReference type="Pfam" id="PF02775">
    <property type="entry name" value="TPP_enzyme_C"/>
    <property type="match status" value="1"/>
</dbReference>
<reference evidence="8" key="1">
    <citation type="submission" date="2021-04" db="EMBL/GenBank/DDBJ databases">
        <title>Sinoanaerobacter chloroacetimidivorans sp. nov., an obligate anaerobic bacterium isolated from anaerobic sludge.</title>
        <authorList>
            <person name="Bao Y."/>
        </authorList>
    </citation>
    <scope>NUCLEOTIDE SEQUENCE</scope>
    <source>
        <strain evidence="8">BAD-6</strain>
    </source>
</reference>
<dbReference type="InterPro" id="IPR012000">
    <property type="entry name" value="Thiamin_PyroP_enz_cen_dom"/>
</dbReference>
<dbReference type="InterPro" id="IPR029035">
    <property type="entry name" value="DHS-like_NAD/FAD-binding_dom"/>
</dbReference>
<dbReference type="PANTHER" id="PTHR18968">
    <property type="entry name" value="THIAMINE PYROPHOSPHATE ENZYMES"/>
    <property type="match status" value="1"/>
</dbReference>
<evidence type="ECO:0000259" key="5">
    <source>
        <dbReference type="Pfam" id="PF00205"/>
    </source>
</evidence>
<evidence type="ECO:0000259" key="6">
    <source>
        <dbReference type="Pfam" id="PF02775"/>
    </source>
</evidence>
<evidence type="ECO:0000313" key="9">
    <source>
        <dbReference type="Proteomes" id="UP000675664"/>
    </source>
</evidence>
<dbReference type="InterPro" id="IPR045229">
    <property type="entry name" value="TPP_enz"/>
</dbReference>
<dbReference type="GO" id="GO:0005948">
    <property type="term" value="C:acetolactate synthase complex"/>
    <property type="evidence" value="ECO:0007669"/>
    <property type="project" value="TreeGrafter"/>
</dbReference>
<dbReference type="SUPFAM" id="SSF52467">
    <property type="entry name" value="DHS-like NAD/FAD-binding domain"/>
    <property type="match status" value="1"/>
</dbReference>
<sequence length="559" mass="60811">MGMINGGSLFAKALKNEGVEQIFTICGGQIMPLIYGCRAEGIAVIDVRHENAGVYAADAYARMTGKPGVVVTTVTPGVLQTMQGIAEARAANSPVILIAGSIGLGDSDTGAEQDFDTYHILKTNVLWSARVYGTKRIPEYVSKAFRIALDSIPGPVYLECPVNIMKGNVEEKSVEFPSMSRTAAQPFGDPHLICKAADLLMKAESPVIVVGDISIYSKQYGEAVKELAHYLGIPVFATTMARGTFGDEDDELFAIGEGALSEADVILTLCVNMNFRLNFGKAPMVNSNAKFIQVHPNITKIGFNAPAHIGIVAGAGACAKQILEEIKSKVDACKNVKWIERAAELHTAQRQEWTDGYQFKNIIPMHPARCAEQVGKFLDTYGRDWSVVCDGGDSYEWIMRAVKVHRPGQIVGYGANGTIGTGQGFAMGAWMAHKKPVLLYTGDGSVGFYAMEFDTMERHDMQVICVIANDSQWGMVKMAETLRNPAETKKGYIATALPYLRQYQKLSEVWNGYGELVKDVNEIIPAIKRAYASGKPSIINVEVHDEYPCPFTRAYGCGG</sequence>
<keyword evidence="3 4" id="KW-0786">Thiamine pyrophosphate</keyword>
<dbReference type="InterPro" id="IPR012001">
    <property type="entry name" value="Thiamin_PyroP_enz_TPP-bd_dom"/>
</dbReference>
<dbReference type="GO" id="GO:0009099">
    <property type="term" value="P:L-valine biosynthetic process"/>
    <property type="evidence" value="ECO:0007669"/>
    <property type="project" value="TreeGrafter"/>
</dbReference>
<gene>
    <name evidence="8" type="ORF">KCX82_09405</name>
</gene>
<organism evidence="8 9">
    <name type="scientific">Sinanaerobacter chloroacetimidivorans</name>
    <dbReference type="NCBI Taxonomy" id="2818044"/>
    <lineage>
        <taxon>Bacteria</taxon>
        <taxon>Bacillati</taxon>
        <taxon>Bacillota</taxon>
        <taxon>Clostridia</taxon>
        <taxon>Peptostreptococcales</taxon>
        <taxon>Anaerovoracaceae</taxon>
        <taxon>Sinanaerobacter</taxon>
    </lineage>
</organism>
<dbReference type="PANTHER" id="PTHR18968:SF166">
    <property type="entry name" value="2-HYDROXYACYL-COA LYASE 2"/>
    <property type="match status" value="1"/>
</dbReference>
<comment type="cofactor">
    <cofactor evidence="1">
        <name>thiamine diphosphate</name>
        <dbReference type="ChEBI" id="CHEBI:58937"/>
    </cofactor>
</comment>
<evidence type="ECO:0000256" key="2">
    <source>
        <dbReference type="ARBA" id="ARBA00007812"/>
    </source>
</evidence>
<feature type="domain" description="Thiamine pyrophosphate enzyme TPP-binding" evidence="6">
    <location>
        <begin position="390"/>
        <end position="541"/>
    </location>
</feature>
<evidence type="ECO:0000256" key="3">
    <source>
        <dbReference type="ARBA" id="ARBA00023052"/>
    </source>
</evidence>
<dbReference type="InterPro" id="IPR029061">
    <property type="entry name" value="THDP-binding"/>
</dbReference>
<dbReference type="InterPro" id="IPR011766">
    <property type="entry name" value="TPP_enzyme_TPP-bd"/>
</dbReference>
<dbReference type="Pfam" id="PF02776">
    <property type="entry name" value="TPP_enzyme_N"/>
    <property type="match status" value="1"/>
</dbReference>
<evidence type="ECO:0000256" key="1">
    <source>
        <dbReference type="ARBA" id="ARBA00001964"/>
    </source>
</evidence>
<feature type="domain" description="Thiamine pyrophosphate enzyme central" evidence="5">
    <location>
        <begin position="195"/>
        <end position="321"/>
    </location>
</feature>